<dbReference type="InterPro" id="IPR010131">
    <property type="entry name" value="MdtP/NodT-like"/>
</dbReference>
<dbReference type="Proteomes" id="UP000293902">
    <property type="component" value="Chromosome"/>
</dbReference>
<reference evidence="4 5" key="1">
    <citation type="submission" date="2018-06" db="EMBL/GenBank/DDBJ databases">
        <title>Complete Genome Sequence of Desulfobacter hydrogenophilus (DSM3380).</title>
        <authorList>
            <person name="Marietou A."/>
            <person name="Schreiber L."/>
            <person name="Marshall I."/>
            <person name="Jorgensen B."/>
        </authorList>
    </citation>
    <scope>NUCLEOTIDE SEQUENCE [LARGE SCALE GENOMIC DNA]</scope>
    <source>
        <strain evidence="4 5">DSM 3380</strain>
    </source>
</reference>
<dbReference type="RefSeq" id="WP_111953109.1">
    <property type="nucleotide sequence ID" value="NZ_CP036313.1"/>
</dbReference>
<evidence type="ECO:0000313" key="5">
    <source>
        <dbReference type="Proteomes" id="UP000248798"/>
    </source>
</evidence>
<dbReference type="GO" id="GO:0005886">
    <property type="term" value="C:plasma membrane"/>
    <property type="evidence" value="ECO:0007669"/>
    <property type="project" value="UniProtKB-SubCell"/>
</dbReference>
<keyword evidence="2" id="KW-0472">Membrane</keyword>
<keyword evidence="2" id="KW-0449">Lipoprotein</keyword>
<accession>A0A328FGU9</accession>
<keyword evidence="2" id="KW-1134">Transmembrane beta strand</keyword>
<evidence type="ECO:0000313" key="6">
    <source>
        <dbReference type="Proteomes" id="UP000293902"/>
    </source>
</evidence>
<keyword evidence="6" id="KW-1185">Reference proteome</keyword>
<proteinExistence type="inferred from homology"/>
<dbReference type="PROSITE" id="PS51257">
    <property type="entry name" value="PROKAR_LIPOPROTEIN"/>
    <property type="match status" value="1"/>
</dbReference>
<dbReference type="NCBIfam" id="TIGR01845">
    <property type="entry name" value="outer_NodT"/>
    <property type="match status" value="1"/>
</dbReference>
<name>A0A328FGU9_9BACT</name>
<protein>
    <submittedName>
        <fullName evidence="3">Efflux transporter outer membrane subunit</fullName>
    </submittedName>
    <submittedName>
        <fullName evidence="4">Multidrug transporter</fullName>
    </submittedName>
</protein>
<evidence type="ECO:0000313" key="3">
    <source>
        <dbReference type="EMBL" id="QBH14766.1"/>
    </source>
</evidence>
<dbReference type="Gene3D" id="2.20.200.10">
    <property type="entry name" value="Outer membrane efflux proteins (OEP)"/>
    <property type="match status" value="1"/>
</dbReference>
<dbReference type="Proteomes" id="UP000248798">
    <property type="component" value="Unassembled WGS sequence"/>
</dbReference>
<dbReference type="Pfam" id="PF02321">
    <property type="entry name" value="OEP"/>
    <property type="match status" value="2"/>
</dbReference>
<dbReference type="PANTHER" id="PTHR30203">
    <property type="entry name" value="OUTER MEMBRANE CATION EFFLUX PROTEIN"/>
    <property type="match status" value="1"/>
</dbReference>
<dbReference type="OrthoDB" id="9783163at2"/>
<keyword evidence="2" id="KW-0564">Palmitate</keyword>
<dbReference type="InterPro" id="IPR003423">
    <property type="entry name" value="OMP_efflux"/>
</dbReference>
<dbReference type="AlphaFoldDB" id="A0A328FGU9"/>
<sequence>MIRKILVVIGVFVFLGGCSLAPKYQQPRTPISDTWPQGEAYGDTQSVSGIPAAQELNWQDFFTDQKLKKIIETALDNNRDLRIAALNVEKARAQYGVRRAELFPALDASGAGSKQGQSKDLIDPGEPGTVEQYSADLGIVSWEMDFFGRIRSLKDQALEEYMATAQARRSAQIALISEVSRTYLTFAADRERLNLTRFTFKNQRDSYNLILANYQTGLATRIDLRRAQTQADAARRDVQRYIQLAAQDLNALNLLAGTQVPEAMLPNDLSSVPPVNGICAGLSSQTLLNRPDIVAAEHRLKGAYAFIGAARAAFFPRISLTASMGTASDELSGLFGSGSDTWNFAPGISMPIFDTRVWAALRVSKADRKIILAEYEKAIQTAFRETADALAVRGTIDRQVAAQESIVDAATETYSLSNERYNLGIDGYLSVLDAHRFLYAEQQSLISLQLAKMANQITLYTVLGGGDGLRLQPQ</sequence>
<organism evidence="4 5">
    <name type="scientific">Desulfobacter hydrogenophilus</name>
    <dbReference type="NCBI Taxonomy" id="2291"/>
    <lineage>
        <taxon>Bacteria</taxon>
        <taxon>Pseudomonadati</taxon>
        <taxon>Thermodesulfobacteriota</taxon>
        <taxon>Desulfobacteria</taxon>
        <taxon>Desulfobacterales</taxon>
        <taxon>Desulfobacteraceae</taxon>
        <taxon>Desulfobacter</taxon>
    </lineage>
</organism>
<gene>
    <name evidence="4" type="ORF">DO021_01745</name>
    <name evidence="3" type="ORF">EYB58_18710</name>
</gene>
<evidence type="ECO:0000313" key="4">
    <source>
        <dbReference type="EMBL" id="RAM03798.1"/>
    </source>
</evidence>
<evidence type="ECO:0000256" key="1">
    <source>
        <dbReference type="ARBA" id="ARBA00007613"/>
    </source>
</evidence>
<evidence type="ECO:0000256" key="2">
    <source>
        <dbReference type="RuleBase" id="RU362097"/>
    </source>
</evidence>
<keyword evidence="2" id="KW-0812">Transmembrane</keyword>
<comment type="similarity">
    <text evidence="1 2">Belongs to the outer membrane factor (OMF) (TC 1.B.17) family.</text>
</comment>
<dbReference type="PANTHER" id="PTHR30203:SF32">
    <property type="entry name" value="CATION EFFLUX SYSTEM PROTEIN CUSC"/>
    <property type="match status" value="1"/>
</dbReference>
<dbReference type="SUPFAM" id="SSF56954">
    <property type="entry name" value="Outer membrane efflux proteins (OEP)"/>
    <property type="match status" value="1"/>
</dbReference>
<dbReference type="EMBL" id="QLNI01000002">
    <property type="protein sequence ID" value="RAM03798.1"/>
    <property type="molecule type" value="Genomic_DNA"/>
</dbReference>
<comment type="subcellular location">
    <subcellularLocation>
        <location evidence="2">Cell membrane</location>
        <topology evidence="2">Lipid-anchor</topology>
    </subcellularLocation>
</comment>
<dbReference type="Gene3D" id="1.20.1600.10">
    <property type="entry name" value="Outer membrane efflux proteins (OEP)"/>
    <property type="match status" value="1"/>
</dbReference>
<dbReference type="GO" id="GO:0015562">
    <property type="term" value="F:efflux transmembrane transporter activity"/>
    <property type="evidence" value="ECO:0007669"/>
    <property type="project" value="InterPro"/>
</dbReference>
<reference evidence="3 6" key="2">
    <citation type="submission" date="2019-02" db="EMBL/GenBank/DDBJ databases">
        <title>Complete genome sequence of Desulfobacter hydrogenophilus AcRS1.</title>
        <authorList>
            <person name="Marietou A."/>
            <person name="Lund M.B."/>
            <person name="Marshall I.P.G."/>
            <person name="Schreiber L."/>
            <person name="Jorgensen B."/>
        </authorList>
    </citation>
    <scope>NUCLEOTIDE SEQUENCE [LARGE SCALE GENOMIC DNA]</scope>
    <source>
        <strain evidence="3 6">AcRS1</strain>
    </source>
</reference>
<dbReference type="EMBL" id="CP036313">
    <property type="protein sequence ID" value="QBH14766.1"/>
    <property type="molecule type" value="Genomic_DNA"/>
</dbReference>